<accession>A0A699ZJG8</accession>
<dbReference type="Proteomes" id="UP000485058">
    <property type="component" value="Unassembled WGS sequence"/>
</dbReference>
<reference evidence="2 3" key="1">
    <citation type="submission" date="2020-02" db="EMBL/GenBank/DDBJ databases">
        <title>Draft genome sequence of Haematococcus lacustris strain NIES-144.</title>
        <authorList>
            <person name="Morimoto D."/>
            <person name="Nakagawa S."/>
            <person name="Yoshida T."/>
            <person name="Sawayama S."/>
        </authorList>
    </citation>
    <scope>NUCLEOTIDE SEQUENCE [LARGE SCALE GENOMIC DNA]</scope>
    <source>
        <strain evidence="2 3">NIES-144</strain>
    </source>
</reference>
<organism evidence="2 3">
    <name type="scientific">Haematococcus lacustris</name>
    <name type="common">Green alga</name>
    <name type="synonym">Haematococcus pluvialis</name>
    <dbReference type="NCBI Taxonomy" id="44745"/>
    <lineage>
        <taxon>Eukaryota</taxon>
        <taxon>Viridiplantae</taxon>
        <taxon>Chlorophyta</taxon>
        <taxon>core chlorophytes</taxon>
        <taxon>Chlorophyceae</taxon>
        <taxon>CS clade</taxon>
        <taxon>Chlamydomonadales</taxon>
        <taxon>Haematococcaceae</taxon>
        <taxon>Haematococcus</taxon>
    </lineage>
</organism>
<gene>
    <name evidence="2" type="ORF">HaLaN_19563</name>
</gene>
<comment type="caution">
    <text evidence="2">The sequence shown here is derived from an EMBL/GenBank/DDBJ whole genome shotgun (WGS) entry which is preliminary data.</text>
</comment>
<sequence>VVLSIRVLEHYPGEVLQDMASIQLAQAYEEASRQCLGAELPWAPPPLPPPTSAGTTGEAEGGKEAVKPMTSAPDSFSGAAGLTPEQLQCAAQSRQVWLRASQVNRQVMAAALGLRIKSRMLSVAMLNTPESRAAALASTAQAAAADSLALGTAAEAWAWEGIKHTPGQQAEG</sequence>
<evidence type="ECO:0000313" key="3">
    <source>
        <dbReference type="Proteomes" id="UP000485058"/>
    </source>
</evidence>
<feature type="non-terminal residue" evidence="2">
    <location>
        <position position="1"/>
    </location>
</feature>
<feature type="compositionally biased region" description="Pro residues" evidence="1">
    <location>
        <begin position="42"/>
        <end position="51"/>
    </location>
</feature>
<keyword evidence="3" id="KW-1185">Reference proteome</keyword>
<evidence type="ECO:0000313" key="2">
    <source>
        <dbReference type="EMBL" id="GFH22145.1"/>
    </source>
</evidence>
<proteinExistence type="predicted"/>
<feature type="region of interest" description="Disordered" evidence="1">
    <location>
        <begin position="39"/>
        <end position="80"/>
    </location>
</feature>
<dbReference type="AlphaFoldDB" id="A0A699ZJG8"/>
<dbReference type="EMBL" id="BLLF01001978">
    <property type="protein sequence ID" value="GFH22145.1"/>
    <property type="molecule type" value="Genomic_DNA"/>
</dbReference>
<name>A0A699ZJG8_HAELA</name>
<protein>
    <submittedName>
        <fullName evidence="2">Uncharacterized protein</fullName>
    </submittedName>
</protein>
<evidence type="ECO:0000256" key="1">
    <source>
        <dbReference type="SAM" id="MobiDB-lite"/>
    </source>
</evidence>